<dbReference type="PANTHER" id="PTHR12555">
    <property type="entry name" value="UBIQUITIN FUSION DEGRADATON PROTEIN 1"/>
    <property type="match status" value="1"/>
</dbReference>
<name>A0A420I8L7_9PEZI</name>
<dbReference type="EMBL" id="MCBR01011349">
    <property type="protein sequence ID" value="RKF65986.1"/>
    <property type="molecule type" value="Genomic_DNA"/>
</dbReference>
<dbReference type="Pfam" id="PF23580">
    <property type="entry name" value="Znf_XAF1_N"/>
    <property type="match status" value="1"/>
</dbReference>
<evidence type="ECO:0000256" key="2">
    <source>
        <dbReference type="ARBA" id="ARBA00022786"/>
    </source>
</evidence>
<feature type="domain" description="Ubiquitin fusion degradation protein UFD1 N-terminal subdomain 2" evidence="6">
    <location>
        <begin position="168"/>
        <end position="244"/>
    </location>
</feature>
<feature type="domain" description="DUF7590" evidence="5">
    <location>
        <begin position="269"/>
        <end position="377"/>
    </location>
</feature>
<dbReference type="GO" id="GO:0036503">
    <property type="term" value="P:ERAD pathway"/>
    <property type="evidence" value="ECO:0007669"/>
    <property type="project" value="TreeGrafter"/>
</dbReference>
<dbReference type="Pfam" id="PF24842">
    <property type="entry name" value="UFD1_N2"/>
    <property type="match status" value="1"/>
</dbReference>
<dbReference type="InterPro" id="IPR004854">
    <property type="entry name" value="Ufd1-like"/>
</dbReference>
<dbReference type="AlphaFoldDB" id="A0A420I8L7"/>
<dbReference type="PANTHER" id="PTHR12555:SF15">
    <property type="entry name" value="FUSION DEGRADATION PROTEIN (UFD1), PUTATIVE (AFU_ORTHOLOGUE AFUA_4G04640)-RELATED"/>
    <property type="match status" value="1"/>
</dbReference>
<evidence type="ECO:0000256" key="1">
    <source>
        <dbReference type="ARBA" id="ARBA00006043"/>
    </source>
</evidence>
<dbReference type="InterPro" id="IPR042556">
    <property type="entry name" value="AZUL_sf"/>
</dbReference>
<reference evidence="7 8" key="1">
    <citation type="journal article" date="2018" name="BMC Genomics">
        <title>Comparative genome analyses reveal sequence features reflecting distinct modes of host-adaptation between dicot and monocot powdery mildew.</title>
        <authorList>
            <person name="Wu Y."/>
            <person name="Ma X."/>
            <person name="Pan Z."/>
            <person name="Kale S.D."/>
            <person name="Song Y."/>
            <person name="King H."/>
            <person name="Zhang Q."/>
            <person name="Presley C."/>
            <person name="Deng X."/>
            <person name="Wei C.I."/>
            <person name="Xiao S."/>
        </authorList>
    </citation>
    <scope>NUCLEOTIDE SEQUENCE [LARGE SCALE GENOMIC DNA]</scope>
    <source>
        <strain evidence="7">UCSC1</strain>
    </source>
</reference>
<dbReference type="Pfam" id="PF16558">
    <property type="entry name" value="AZUL"/>
    <property type="match status" value="1"/>
</dbReference>
<dbReference type="InterPro" id="IPR056012">
    <property type="entry name" value="DUF7590"/>
</dbReference>
<dbReference type="GO" id="GO:0031593">
    <property type="term" value="F:polyubiquitin modification-dependent protein binding"/>
    <property type="evidence" value="ECO:0007669"/>
    <property type="project" value="TreeGrafter"/>
</dbReference>
<dbReference type="Gene3D" id="2.40.40.50">
    <property type="entry name" value="Ubiquitin fusion degradation protein UFD1, N-terminal domain"/>
    <property type="match status" value="1"/>
</dbReference>
<dbReference type="Pfam" id="PF24503">
    <property type="entry name" value="DUF7590"/>
    <property type="match status" value="1"/>
</dbReference>
<evidence type="ECO:0000259" key="4">
    <source>
        <dbReference type="Pfam" id="PF16558"/>
    </source>
</evidence>
<dbReference type="Proteomes" id="UP000285405">
    <property type="component" value="Unassembled WGS sequence"/>
</dbReference>
<dbReference type="Pfam" id="PF03152">
    <property type="entry name" value="UFD1_N1"/>
    <property type="match status" value="1"/>
</dbReference>
<dbReference type="InterPro" id="IPR055418">
    <property type="entry name" value="UFD1_N2"/>
</dbReference>
<dbReference type="OrthoDB" id="193703at2759"/>
<organism evidence="7 8">
    <name type="scientific">Golovinomyces cichoracearum</name>
    <dbReference type="NCBI Taxonomy" id="62708"/>
    <lineage>
        <taxon>Eukaryota</taxon>
        <taxon>Fungi</taxon>
        <taxon>Dikarya</taxon>
        <taxon>Ascomycota</taxon>
        <taxon>Pezizomycotina</taxon>
        <taxon>Leotiomycetes</taxon>
        <taxon>Erysiphales</taxon>
        <taxon>Erysiphaceae</taxon>
        <taxon>Golovinomyces</taxon>
    </lineage>
</organism>
<dbReference type="InterPro" id="IPR032353">
    <property type="entry name" value="AZUL"/>
</dbReference>
<evidence type="ECO:0000259" key="3">
    <source>
        <dbReference type="Pfam" id="PF03152"/>
    </source>
</evidence>
<accession>A0A420I8L7</accession>
<evidence type="ECO:0000313" key="8">
    <source>
        <dbReference type="Proteomes" id="UP000285405"/>
    </source>
</evidence>
<comment type="similarity">
    <text evidence="1">Belongs to the UFD1 family.</text>
</comment>
<evidence type="ECO:0000259" key="6">
    <source>
        <dbReference type="Pfam" id="PF24842"/>
    </source>
</evidence>
<comment type="caution">
    <text evidence="7">The sequence shown here is derived from an EMBL/GenBank/DDBJ whole genome shotgun (WGS) entry which is preliminary data.</text>
</comment>
<dbReference type="InterPro" id="IPR055417">
    <property type="entry name" value="UFD1_N1"/>
</dbReference>
<dbReference type="GO" id="GO:0034098">
    <property type="term" value="C:VCP-NPL4-UFD1 AAA ATPase complex"/>
    <property type="evidence" value="ECO:0007669"/>
    <property type="project" value="TreeGrafter"/>
</dbReference>
<keyword evidence="2" id="KW-0833">Ubl conjugation pathway</keyword>
<gene>
    <name evidence="7" type="ORF">GcC1_113003</name>
</gene>
<dbReference type="GO" id="GO:0006511">
    <property type="term" value="P:ubiquitin-dependent protein catabolic process"/>
    <property type="evidence" value="ECO:0007669"/>
    <property type="project" value="InterPro"/>
</dbReference>
<feature type="domain" description="Ubiquitin-protein ligase E3A N-terminal zinc-binding" evidence="4">
    <location>
        <begin position="642"/>
        <end position="685"/>
    </location>
</feature>
<feature type="domain" description="Ubiquitin fusion degradation protein UFD1 N-terminal subdomain 1" evidence="3">
    <location>
        <begin position="83"/>
        <end position="128"/>
    </location>
</feature>
<evidence type="ECO:0000313" key="7">
    <source>
        <dbReference type="EMBL" id="RKF65986.1"/>
    </source>
</evidence>
<protein>
    <submittedName>
        <fullName evidence="7">Putative ubiquitin fusion degradation protein</fullName>
    </submittedName>
</protein>
<dbReference type="Gene3D" id="6.10.130.10">
    <property type="entry name" value="Ubiquitin-protein ligase E3A, N-terminal zinc-binding domain (AZUL)"/>
    <property type="match status" value="1"/>
</dbReference>
<dbReference type="InterPro" id="IPR042299">
    <property type="entry name" value="Ufd1-like_Nn"/>
</dbReference>
<proteinExistence type="inferred from homology"/>
<dbReference type="Gene3D" id="3.10.330.10">
    <property type="match status" value="1"/>
</dbReference>
<sequence length="746" mass="84759">MSILDFSPSWSSDFIVTRETKVPLPGDKIILPKSALEQLLTASSLSSSSIAINSARSVAESSPYNQQYATHSSISRRRDEYQQLSQPLTFLLVNTRNGKKVHAGVQEFSAEEGEIGLSPFLTKALNILEPYTEELYNLNDSSTDHEEKDSTLNDRITRIEVHAKQLPKGVFLRLRPLDAGYNPADWKSLLERYLRDNFTTLTRGETLTVKASKSEEFKFLIDEISPKGDGICIIDTDLEVEIEALNEEQARESLRQIIAKTRTSENSEGTSPGGELNMWKTFTGKLIEGDYVDYTLPSWDRSQGVLVEVIGQNIELFISPFSSHQRARPREDEHVWGDFSNEPIKRITIQLSGAEIDKVESFYISLHARGKNSSSHEFSVRVRPFPNNESTADISNSDTITEIYSENDGQCKNCLKWLSKNKMLLHENFCRRNNVVCSHCHNVYLKNSQEWQDHWHCEYDSVFGETVQSKLNHYEIFHTYRLCPNCPYKAGSLIDLAAHRTTVCSGKIILCQFCHLEVAQEGDSNAPSAEALIYDLTAHELADGARTTQCHLCSKIVRLRDIPTHMKHHDLEKMNKSKPIVCTNIYCCHTLGGFEDIEKSKESKRLSQVSKNELGLCSICFGPLYVNIYDPDGKALKRRTERRYLSQLIHGCGKSWCRNKYCKTAQNSQLTSKTALPIAKMLIMPDNIDNMHFCVNQIISDYRLLAEKIAEEKKFALEWCIAALEDQGNLDSAKTWLNNWAPKLEK</sequence>
<evidence type="ECO:0000259" key="5">
    <source>
        <dbReference type="Pfam" id="PF24503"/>
    </source>
</evidence>